<dbReference type="InterPro" id="IPR006766">
    <property type="entry name" value="EXORDIUM-like"/>
</dbReference>
<dbReference type="Pfam" id="PF04674">
    <property type="entry name" value="Phi_1"/>
    <property type="match status" value="1"/>
</dbReference>
<evidence type="ECO:0000256" key="1">
    <source>
        <dbReference type="ARBA" id="ARBA00004271"/>
    </source>
</evidence>
<keyword evidence="3" id="KW-0964">Secreted</keyword>
<evidence type="ECO:0000256" key="3">
    <source>
        <dbReference type="ARBA" id="ARBA00022525"/>
    </source>
</evidence>
<dbReference type="PANTHER" id="PTHR31279:SF4">
    <property type="entry name" value="PROTEIN EXORDIUM-LIKE 5"/>
    <property type="match status" value="1"/>
</dbReference>
<organism evidence="6 7">
    <name type="scientific">Vigna angularis var. angularis</name>
    <dbReference type="NCBI Taxonomy" id="157739"/>
    <lineage>
        <taxon>Eukaryota</taxon>
        <taxon>Viridiplantae</taxon>
        <taxon>Streptophyta</taxon>
        <taxon>Embryophyta</taxon>
        <taxon>Tracheophyta</taxon>
        <taxon>Spermatophyta</taxon>
        <taxon>Magnoliopsida</taxon>
        <taxon>eudicotyledons</taxon>
        <taxon>Gunneridae</taxon>
        <taxon>Pentapetalae</taxon>
        <taxon>rosids</taxon>
        <taxon>fabids</taxon>
        <taxon>Fabales</taxon>
        <taxon>Fabaceae</taxon>
        <taxon>Papilionoideae</taxon>
        <taxon>50 kb inversion clade</taxon>
        <taxon>NPAAA clade</taxon>
        <taxon>indigoferoid/millettioid clade</taxon>
        <taxon>Phaseoleae</taxon>
        <taxon>Vigna</taxon>
    </lineage>
</organism>
<dbReference type="EMBL" id="AP015041">
    <property type="protein sequence ID" value="BAT95935.1"/>
    <property type="molecule type" value="Genomic_DNA"/>
</dbReference>
<evidence type="ECO:0000256" key="4">
    <source>
        <dbReference type="ARBA" id="ARBA00022729"/>
    </source>
</evidence>
<dbReference type="GO" id="GO:0048046">
    <property type="term" value="C:apoplast"/>
    <property type="evidence" value="ECO:0007669"/>
    <property type="project" value="UniProtKB-SubCell"/>
</dbReference>
<gene>
    <name evidence="6" type="primary">Vigan.08G278000</name>
    <name evidence="6" type="ORF">VIGAN_08278000</name>
</gene>
<comment type="subcellular location">
    <subcellularLocation>
        <location evidence="1">Secreted</location>
        <location evidence="1">Extracellular space</location>
        <location evidence="1">Apoplast</location>
    </subcellularLocation>
</comment>
<keyword evidence="7" id="KW-1185">Reference proteome</keyword>
<sequence>MRTRESSLCALHFQEDNDSTTSSNDSDEQANICRMVDDDISESQQIVSLYTDQTGTNISRSVSIIGEYIDLLYSHGTHLMCISVQEVIATVVRAKPFPVDHHNGIYLILTVEDITMEDLCCAVYSFHYFTFPSKVDYTLPYAWVGNSDNHGVQEQQGLGSEVSIRPTNEDIQQFVAC</sequence>
<keyword evidence="2" id="KW-0052">Apoplast</keyword>
<comment type="similarity">
    <text evidence="5">Belongs to the EXORDIUM family.</text>
</comment>
<name>A0A0S3SSW9_PHAAN</name>
<protein>
    <submittedName>
        <fullName evidence="6">Uncharacterized protein</fullName>
    </submittedName>
</protein>
<dbReference type="AlphaFoldDB" id="A0A0S3SSW9"/>
<keyword evidence="4" id="KW-0732">Signal</keyword>
<dbReference type="Proteomes" id="UP000291084">
    <property type="component" value="Chromosome 8"/>
</dbReference>
<proteinExistence type="inferred from homology"/>
<evidence type="ECO:0000313" key="6">
    <source>
        <dbReference type="EMBL" id="BAT95935.1"/>
    </source>
</evidence>
<evidence type="ECO:0000256" key="2">
    <source>
        <dbReference type="ARBA" id="ARBA00022523"/>
    </source>
</evidence>
<dbReference type="PANTHER" id="PTHR31279">
    <property type="entry name" value="PROTEIN EXORDIUM-LIKE 5"/>
    <property type="match status" value="1"/>
</dbReference>
<reference evidence="6 7" key="1">
    <citation type="journal article" date="2015" name="Sci. Rep.">
        <title>The power of single molecule real-time sequencing technology in the de novo assembly of a eukaryotic genome.</title>
        <authorList>
            <person name="Sakai H."/>
            <person name="Naito K."/>
            <person name="Ogiso-Tanaka E."/>
            <person name="Takahashi Y."/>
            <person name="Iseki K."/>
            <person name="Muto C."/>
            <person name="Satou K."/>
            <person name="Teruya K."/>
            <person name="Shiroma A."/>
            <person name="Shimoji M."/>
            <person name="Hirano T."/>
            <person name="Itoh T."/>
            <person name="Kaga A."/>
            <person name="Tomooka N."/>
        </authorList>
    </citation>
    <scope>NUCLEOTIDE SEQUENCE [LARGE SCALE GENOMIC DNA]</scope>
    <source>
        <strain evidence="7">cv. Shumari</strain>
    </source>
</reference>
<evidence type="ECO:0000256" key="5">
    <source>
        <dbReference type="ARBA" id="ARBA00023591"/>
    </source>
</evidence>
<evidence type="ECO:0000313" key="7">
    <source>
        <dbReference type="Proteomes" id="UP000291084"/>
    </source>
</evidence>
<accession>A0A0S3SSW9</accession>